<feature type="transmembrane region" description="Helical" evidence="7">
    <location>
        <begin position="555"/>
        <end position="575"/>
    </location>
</feature>
<evidence type="ECO:0000256" key="1">
    <source>
        <dbReference type="ARBA" id="ARBA00004141"/>
    </source>
</evidence>
<feature type="transmembrane region" description="Helical" evidence="7">
    <location>
        <begin position="620"/>
        <end position="644"/>
    </location>
</feature>
<proteinExistence type="inferred from homology"/>
<dbReference type="GeneID" id="36555004"/>
<keyword evidence="4 7" id="KW-0472">Membrane</keyword>
<evidence type="ECO:0000256" key="4">
    <source>
        <dbReference type="ARBA" id="ARBA00023136"/>
    </source>
</evidence>
<dbReference type="Proteomes" id="UP000234275">
    <property type="component" value="Unassembled WGS sequence"/>
</dbReference>
<evidence type="ECO:0000313" key="10">
    <source>
        <dbReference type="EMBL" id="PLB53828.1"/>
    </source>
</evidence>
<feature type="transmembrane region" description="Helical" evidence="7">
    <location>
        <begin position="716"/>
        <end position="732"/>
    </location>
</feature>
<dbReference type="InterPro" id="IPR051361">
    <property type="entry name" value="ThrE/Ser_Exporter"/>
</dbReference>
<dbReference type="PANTHER" id="PTHR31082:SF10">
    <property type="entry name" value="DUF1212 DOMAIN MEMBRANE PROTEIN (AFU_ORTHOLOGUE AFUA_3G01440)"/>
    <property type="match status" value="1"/>
</dbReference>
<protein>
    <submittedName>
        <fullName evidence="10">Domain membrane protein</fullName>
    </submittedName>
</protein>
<dbReference type="InterPro" id="IPR024528">
    <property type="entry name" value="ThrE_2"/>
</dbReference>
<dbReference type="GO" id="GO:0022857">
    <property type="term" value="F:transmembrane transporter activity"/>
    <property type="evidence" value="ECO:0007669"/>
    <property type="project" value="InterPro"/>
</dbReference>
<feature type="region of interest" description="Disordered" evidence="6">
    <location>
        <begin position="1"/>
        <end position="201"/>
    </location>
</feature>
<feature type="region of interest" description="Disordered" evidence="6">
    <location>
        <begin position="237"/>
        <end position="271"/>
    </location>
</feature>
<feature type="compositionally biased region" description="Polar residues" evidence="6">
    <location>
        <begin position="84"/>
        <end position="95"/>
    </location>
</feature>
<dbReference type="Pfam" id="PF06738">
    <property type="entry name" value="ThrE"/>
    <property type="match status" value="1"/>
</dbReference>
<feature type="region of interest" description="Disordered" evidence="6">
    <location>
        <begin position="297"/>
        <end position="328"/>
    </location>
</feature>
<feature type="transmembrane region" description="Helical" evidence="7">
    <location>
        <begin position="587"/>
        <end position="608"/>
    </location>
</feature>
<keyword evidence="11" id="KW-1185">Reference proteome</keyword>
<feature type="transmembrane region" description="Helical" evidence="7">
    <location>
        <begin position="800"/>
        <end position="821"/>
    </location>
</feature>
<organism evidence="10 11">
    <name type="scientific">Aspergillus steynii IBT 23096</name>
    <dbReference type="NCBI Taxonomy" id="1392250"/>
    <lineage>
        <taxon>Eukaryota</taxon>
        <taxon>Fungi</taxon>
        <taxon>Dikarya</taxon>
        <taxon>Ascomycota</taxon>
        <taxon>Pezizomycotina</taxon>
        <taxon>Eurotiomycetes</taxon>
        <taxon>Eurotiomycetidae</taxon>
        <taxon>Eurotiales</taxon>
        <taxon>Aspergillaceae</taxon>
        <taxon>Aspergillus</taxon>
        <taxon>Aspergillus subgen. Circumdati</taxon>
    </lineage>
</organism>
<dbReference type="InterPro" id="IPR010619">
    <property type="entry name" value="ThrE-like_N"/>
</dbReference>
<feature type="domain" description="Threonine/Serine exporter ThrE" evidence="9">
    <location>
        <begin position="668"/>
        <end position="817"/>
    </location>
</feature>
<evidence type="ECO:0000259" key="9">
    <source>
        <dbReference type="Pfam" id="PF12821"/>
    </source>
</evidence>
<feature type="compositionally biased region" description="Basic and acidic residues" evidence="6">
    <location>
        <begin position="142"/>
        <end position="162"/>
    </location>
</feature>
<comment type="similarity">
    <text evidence="5">Belongs to the ThrE exporter (TC 2.A.79) family.</text>
</comment>
<feature type="domain" description="Threonine/serine exporter-like N-terminal" evidence="8">
    <location>
        <begin position="392"/>
        <end position="640"/>
    </location>
</feature>
<feature type="region of interest" description="Disordered" evidence="6">
    <location>
        <begin position="352"/>
        <end position="372"/>
    </location>
</feature>
<evidence type="ECO:0000256" key="3">
    <source>
        <dbReference type="ARBA" id="ARBA00022989"/>
    </source>
</evidence>
<dbReference type="OrthoDB" id="413008at2759"/>
<dbReference type="PANTHER" id="PTHR31082">
    <property type="entry name" value="PHEROMONE-REGULATED MEMBRANE PROTEIN 10"/>
    <property type="match status" value="1"/>
</dbReference>
<dbReference type="EMBL" id="MSFO01000001">
    <property type="protein sequence ID" value="PLB53828.1"/>
    <property type="molecule type" value="Genomic_DNA"/>
</dbReference>
<evidence type="ECO:0000313" key="11">
    <source>
        <dbReference type="Proteomes" id="UP000234275"/>
    </source>
</evidence>
<gene>
    <name evidence="10" type="ORF">P170DRAFT_420635</name>
</gene>
<evidence type="ECO:0000256" key="7">
    <source>
        <dbReference type="SAM" id="Phobius"/>
    </source>
</evidence>
<accession>A0A2I2GLS1</accession>
<feature type="compositionally biased region" description="Polar residues" evidence="6">
    <location>
        <begin position="102"/>
        <end position="116"/>
    </location>
</feature>
<sequence>MSHSRQDSASYGLLGHRNSDEEHGSPENGPSREESPPPNSERPANDGAEEQQESSRAGRVRFQSFSRNNTHDTLSPIARPPMSRFNSDQSVQSFRSIIPTAARSTDISDAFRSNSFEPEPAEEARHTPNAGSSFPSDTSDDSELKKEKEAHEHMTAKERWHAASDLIRQKTTKLGERLGRPLDEGDPLGASLLPDDLEGGMSQREMSEKTRHIIDMPTGDETPTAPSAEAHRLVRRMTQGQMRRRRPRSAYMRSGQSTPEGLGRPDSWYNSRPRSISGGGILSQLLKLQAGAASSKDSLSVTDSSDSESQMSSGAATPKKDKLKWYKKPNHKSTASLVEASMNLSRASLPAGADAMSVATPKRGKKKAHQKTRLEDEIRVTVHIAEILARQRYIMQLCRALMRYGAPTHRLEEYMQMTARVLEVDGQFLYLPGCMIMSFDDPTTRTAEVKLVRMVQGVDLGRLAETHNVYKNVVHDLIGVEEAIQELGHIMKRPPRFNKWLMIPAYGLASTAVGPFAFDARPIDMPICFLLGSLVGLMQHVLAPRSVLYSNVFEVTAAVLTSFLARAFGSIKAPWDGEQQLFCFSALAQSSIALILPGFMVLCSSLELQSHQMIAGSIRMVYAIIYSLFLGYGITVGTTIYGLLDGAATSEKTCKRLDIYGSTYVQHFIFIPVFVVFIAIINQAKWKQMPVMIVIAICGYVTNFFSTTRLGSRSEVANTVGAFTIGLLGNLYSRLWHGHAATAILPGIFVLVPSGLASSGSLIAGINYADQVRENLSKGNGSAVDETSQDTSIASLGFGMIQVAIGITVGLFISALIVYPFGKRRSGLFSF</sequence>
<evidence type="ECO:0000256" key="5">
    <source>
        <dbReference type="ARBA" id="ARBA00034125"/>
    </source>
</evidence>
<dbReference type="VEuPathDB" id="FungiDB:P170DRAFT_420635"/>
<dbReference type="Pfam" id="PF12821">
    <property type="entry name" value="ThrE_2"/>
    <property type="match status" value="1"/>
</dbReference>
<feature type="transmembrane region" description="Helical" evidence="7">
    <location>
        <begin position="689"/>
        <end position="710"/>
    </location>
</feature>
<feature type="transmembrane region" description="Helical" evidence="7">
    <location>
        <begin position="664"/>
        <end position="682"/>
    </location>
</feature>
<evidence type="ECO:0000256" key="6">
    <source>
        <dbReference type="SAM" id="MobiDB-lite"/>
    </source>
</evidence>
<feature type="transmembrane region" description="Helical" evidence="7">
    <location>
        <begin position="744"/>
        <end position="769"/>
    </location>
</feature>
<evidence type="ECO:0000259" key="8">
    <source>
        <dbReference type="Pfam" id="PF06738"/>
    </source>
</evidence>
<keyword evidence="2 7" id="KW-0812">Transmembrane</keyword>
<feature type="compositionally biased region" description="Low complexity" evidence="6">
    <location>
        <begin position="297"/>
        <end position="313"/>
    </location>
</feature>
<dbReference type="AlphaFoldDB" id="A0A2I2GLS1"/>
<feature type="compositionally biased region" description="Basic residues" evidence="6">
    <location>
        <begin position="362"/>
        <end position="371"/>
    </location>
</feature>
<feature type="compositionally biased region" description="Basic and acidic residues" evidence="6">
    <location>
        <begin position="17"/>
        <end position="35"/>
    </location>
</feature>
<comment type="subcellular location">
    <subcellularLocation>
        <location evidence="1">Membrane</location>
        <topology evidence="1">Multi-pass membrane protein</topology>
    </subcellularLocation>
</comment>
<feature type="compositionally biased region" description="Polar residues" evidence="6">
    <location>
        <begin position="63"/>
        <end position="73"/>
    </location>
</feature>
<dbReference type="RefSeq" id="XP_024709130.1">
    <property type="nucleotide sequence ID" value="XM_024847305.1"/>
</dbReference>
<dbReference type="GO" id="GO:0016020">
    <property type="term" value="C:membrane"/>
    <property type="evidence" value="ECO:0007669"/>
    <property type="project" value="UniProtKB-SubCell"/>
</dbReference>
<feature type="transmembrane region" description="Helical" evidence="7">
    <location>
        <begin position="500"/>
        <end position="518"/>
    </location>
</feature>
<name>A0A2I2GLS1_9EURO</name>
<keyword evidence="3 7" id="KW-1133">Transmembrane helix</keyword>
<comment type="caution">
    <text evidence="10">The sequence shown here is derived from an EMBL/GenBank/DDBJ whole genome shotgun (WGS) entry which is preliminary data.</text>
</comment>
<evidence type="ECO:0000256" key="2">
    <source>
        <dbReference type="ARBA" id="ARBA00022692"/>
    </source>
</evidence>
<reference evidence="10 11" key="1">
    <citation type="submission" date="2016-12" db="EMBL/GenBank/DDBJ databases">
        <title>The genomes of Aspergillus section Nigri reveals drivers in fungal speciation.</title>
        <authorList>
            <consortium name="DOE Joint Genome Institute"/>
            <person name="Vesth T.C."/>
            <person name="Nybo J."/>
            <person name="Theobald S."/>
            <person name="Brandl J."/>
            <person name="Frisvad J.C."/>
            <person name="Nielsen K.F."/>
            <person name="Lyhne E.K."/>
            <person name="Kogle M.E."/>
            <person name="Kuo A."/>
            <person name="Riley R."/>
            <person name="Clum A."/>
            <person name="Nolan M."/>
            <person name="Lipzen A."/>
            <person name="Salamov A."/>
            <person name="Henrissat B."/>
            <person name="Wiebenga A."/>
            <person name="De Vries R.P."/>
            <person name="Grigoriev I.V."/>
            <person name="Mortensen U.H."/>
            <person name="Andersen M.R."/>
            <person name="Baker S.E."/>
        </authorList>
    </citation>
    <scope>NUCLEOTIDE SEQUENCE [LARGE SCALE GENOMIC DNA]</scope>
    <source>
        <strain evidence="10 11">IBT 23096</strain>
    </source>
</reference>
<feature type="compositionally biased region" description="Basic and acidic residues" evidence="6">
    <location>
        <begin position="173"/>
        <end position="183"/>
    </location>
</feature>